<gene>
    <name evidence="1" type="ORF">C8E83_1940</name>
</gene>
<dbReference type="EMBL" id="RBKS01000001">
    <property type="protein sequence ID" value="RKR74809.1"/>
    <property type="molecule type" value="Genomic_DNA"/>
</dbReference>
<organism evidence="1 2">
    <name type="scientific">Frondihabitans australicus</name>
    <dbReference type="NCBI Taxonomy" id="386892"/>
    <lineage>
        <taxon>Bacteria</taxon>
        <taxon>Bacillati</taxon>
        <taxon>Actinomycetota</taxon>
        <taxon>Actinomycetes</taxon>
        <taxon>Micrococcales</taxon>
        <taxon>Microbacteriaceae</taxon>
        <taxon>Frondihabitans</taxon>
    </lineage>
</organism>
<reference evidence="1 2" key="1">
    <citation type="submission" date="2018-10" db="EMBL/GenBank/DDBJ databases">
        <title>Sequencing the genomes of 1000 actinobacteria strains.</title>
        <authorList>
            <person name="Klenk H.-P."/>
        </authorList>
    </citation>
    <scope>NUCLEOTIDE SEQUENCE [LARGE SCALE GENOMIC DNA]</scope>
    <source>
        <strain evidence="1 2">DSM 17894</strain>
    </source>
</reference>
<dbReference type="AlphaFoldDB" id="A0A495IGD8"/>
<evidence type="ECO:0000313" key="2">
    <source>
        <dbReference type="Proteomes" id="UP000280008"/>
    </source>
</evidence>
<dbReference type="RefSeq" id="WP_121369678.1">
    <property type="nucleotide sequence ID" value="NZ_RBKS01000001.1"/>
</dbReference>
<sequence>MSTYLPGRGVLPVKIRAYPKRRFSSYFTLTTTTSPAASRVSPAGANSDPCYADFFQPTDTTSSMAHMSEVA</sequence>
<comment type="caution">
    <text evidence="1">The sequence shown here is derived from an EMBL/GenBank/DDBJ whole genome shotgun (WGS) entry which is preliminary data.</text>
</comment>
<protein>
    <submittedName>
        <fullName evidence="1">Uncharacterized protein</fullName>
    </submittedName>
</protein>
<keyword evidence="2" id="KW-1185">Reference proteome</keyword>
<name>A0A495IGD8_9MICO</name>
<proteinExistence type="predicted"/>
<dbReference type="Proteomes" id="UP000280008">
    <property type="component" value="Unassembled WGS sequence"/>
</dbReference>
<accession>A0A495IGD8</accession>
<evidence type="ECO:0000313" key="1">
    <source>
        <dbReference type="EMBL" id="RKR74809.1"/>
    </source>
</evidence>